<organism evidence="1 2">
    <name type="scientific">Pistacia atlantica</name>
    <dbReference type="NCBI Taxonomy" id="434234"/>
    <lineage>
        <taxon>Eukaryota</taxon>
        <taxon>Viridiplantae</taxon>
        <taxon>Streptophyta</taxon>
        <taxon>Embryophyta</taxon>
        <taxon>Tracheophyta</taxon>
        <taxon>Spermatophyta</taxon>
        <taxon>Magnoliopsida</taxon>
        <taxon>eudicotyledons</taxon>
        <taxon>Gunneridae</taxon>
        <taxon>Pentapetalae</taxon>
        <taxon>rosids</taxon>
        <taxon>malvids</taxon>
        <taxon>Sapindales</taxon>
        <taxon>Anacardiaceae</taxon>
        <taxon>Pistacia</taxon>
    </lineage>
</organism>
<accession>A0ACC1A5V9</accession>
<protein>
    <submittedName>
        <fullName evidence="1">Uncharacterized protein</fullName>
    </submittedName>
</protein>
<name>A0ACC1A5V9_9ROSI</name>
<gene>
    <name evidence="1" type="ORF">Patl1_11344</name>
</gene>
<comment type="caution">
    <text evidence="1">The sequence shown here is derived from an EMBL/GenBank/DDBJ whole genome shotgun (WGS) entry which is preliminary data.</text>
</comment>
<dbReference type="Proteomes" id="UP001164250">
    <property type="component" value="Chromosome 12"/>
</dbReference>
<reference evidence="2" key="1">
    <citation type="journal article" date="2023" name="G3 (Bethesda)">
        <title>Genome assembly and association tests identify interacting loci associated with vigor, precocity, and sex in interspecific pistachio rootstocks.</title>
        <authorList>
            <person name="Palmer W."/>
            <person name="Jacygrad E."/>
            <person name="Sagayaradj S."/>
            <person name="Cavanaugh K."/>
            <person name="Han R."/>
            <person name="Bertier L."/>
            <person name="Beede B."/>
            <person name="Kafkas S."/>
            <person name="Golino D."/>
            <person name="Preece J."/>
            <person name="Michelmore R."/>
        </authorList>
    </citation>
    <scope>NUCLEOTIDE SEQUENCE [LARGE SCALE GENOMIC DNA]</scope>
</reference>
<dbReference type="EMBL" id="CM047908">
    <property type="protein sequence ID" value="KAJ0082894.1"/>
    <property type="molecule type" value="Genomic_DNA"/>
</dbReference>
<evidence type="ECO:0000313" key="2">
    <source>
        <dbReference type="Proteomes" id="UP001164250"/>
    </source>
</evidence>
<proteinExistence type="predicted"/>
<evidence type="ECO:0000313" key="1">
    <source>
        <dbReference type="EMBL" id="KAJ0082894.1"/>
    </source>
</evidence>
<keyword evidence="2" id="KW-1185">Reference proteome</keyword>
<sequence>MSTDEVRINFAPEIELHDKKDELMTSPPQEQGVRDTTIASENSLSDEKIENGTSLPQDLPGML</sequence>